<accession>A0A918ZHD0</accession>
<reference evidence="1" key="1">
    <citation type="journal article" date="2014" name="Int. J. Syst. Evol. Microbiol.">
        <title>Complete genome sequence of Corynebacterium casei LMG S-19264T (=DSM 44701T), isolated from a smear-ripened cheese.</title>
        <authorList>
            <consortium name="US DOE Joint Genome Institute (JGI-PGF)"/>
            <person name="Walter F."/>
            <person name="Albersmeier A."/>
            <person name="Kalinowski J."/>
            <person name="Ruckert C."/>
        </authorList>
    </citation>
    <scope>NUCLEOTIDE SEQUENCE</scope>
    <source>
        <strain evidence="1">JCM 4784</strain>
    </source>
</reference>
<dbReference type="Proteomes" id="UP000608024">
    <property type="component" value="Unassembled WGS sequence"/>
</dbReference>
<gene>
    <name evidence="1" type="ORF">GCM10018785_19290</name>
</gene>
<protein>
    <submittedName>
        <fullName evidence="1">Uncharacterized protein</fullName>
    </submittedName>
</protein>
<comment type="caution">
    <text evidence="1">The sequence shown here is derived from an EMBL/GenBank/DDBJ whole genome shotgun (WGS) entry which is preliminary data.</text>
</comment>
<dbReference type="EMBL" id="BNBT01000019">
    <property type="protein sequence ID" value="GHE49848.1"/>
    <property type="molecule type" value="Genomic_DNA"/>
</dbReference>
<evidence type="ECO:0000313" key="2">
    <source>
        <dbReference type="Proteomes" id="UP000608024"/>
    </source>
</evidence>
<name>A0A918ZHD0_9ACTN</name>
<evidence type="ECO:0000313" key="1">
    <source>
        <dbReference type="EMBL" id="GHE49848.1"/>
    </source>
</evidence>
<sequence>MRRAGAPSTVRSVQLYEIHIHGCADTDTALALQEPVARLLCPVEDHDGPCEVPWGLTLGDDALVLGIFASAAKAADVADRVRAFVGEAHPVTLGEAADGLFDELAEQYRIEHPGS</sequence>
<keyword evidence="2" id="KW-1185">Reference proteome</keyword>
<reference evidence="1" key="2">
    <citation type="submission" date="2020-09" db="EMBL/GenBank/DDBJ databases">
        <authorList>
            <person name="Sun Q."/>
            <person name="Ohkuma M."/>
        </authorList>
    </citation>
    <scope>NUCLEOTIDE SEQUENCE</scope>
    <source>
        <strain evidence="1">JCM 4784</strain>
    </source>
</reference>
<proteinExistence type="predicted"/>
<organism evidence="1 2">
    <name type="scientific">Streptomyces longispororuber</name>
    <dbReference type="NCBI Taxonomy" id="68230"/>
    <lineage>
        <taxon>Bacteria</taxon>
        <taxon>Bacillati</taxon>
        <taxon>Actinomycetota</taxon>
        <taxon>Actinomycetes</taxon>
        <taxon>Kitasatosporales</taxon>
        <taxon>Streptomycetaceae</taxon>
        <taxon>Streptomyces</taxon>
    </lineage>
</organism>
<dbReference type="AlphaFoldDB" id="A0A918ZHD0"/>